<name>A0AA88DBY7_FICCA</name>
<keyword evidence="2" id="KW-1185">Reference proteome</keyword>
<accession>A0AA88DBY7</accession>
<comment type="caution">
    <text evidence="1">The sequence shown here is derived from an EMBL/GenBank/DDBJ whole genome shotgun (WGS) entry which is preliminary data.</text>
</comment>
<organism evidence="1 2">
    <name type="scientific">Ficus carica</name>
    <name type="common">Common fig</name>
    <dbReference type="NCBI Taxonomy" id="3494"/>
    <lineage>
        <taxon>Eukaryota</taxon>
        <taxon>Viridiplantae</taxon>
        <taxon>Streptophyta</taxon>
        <taxon>Embryophyta</taxon>
        <taxon>Tracheophyta</taxon>
        <taxon>Spermatophyta</taxon>
        <taxon>Magnoliopsida</taxon>
        <taxon>eudicotyledons</taxon>
        <taxon>Gunneridae</taxon>
        <taxon>Pentapetalae</taxon>
        <taxon>rosids</taxon>
        <taxon>fabids</taxon>
        <taxon>Rosales</taxon>
        <taxon>Moraceae</taxon>
        <taxon>Ficeae</taxon>
        <taxon>Ficus</taxon>
    </lineage>
</organism>
<proteinExistence type="predicted"/>
<sequence>MRTEGNKKRSKLEHYMLTPIIRILSRARDFYMKSMEDCVGKMHGVVELRLAIVLHSRPMANI</sequence>
<gene>
    <name evidence="1" type="ORF">TIFTF001_021535</name>
</gene>
<reference evidence="1" key="1">
    <citation type="submission" date="2023-07" db="EMBL/GenBank/DDBJ databases">
        <title>draft genome sequence of fig (Ficus carica).</title>
        <authorList>
            <person name="Takahashi T."/>
            <person name="Nishimura K."/>
        </authorList>
    </citation>
    <scope>NUCLEOTIDE SEQUENCE</scope>
</reference>
<dbReference type="Proteomes" id="UP001187192">
    <property type="component" value="Unassembled WGS sequence"/>
</dbReference>
<dbReference type="AlphaFoldDB" id="A0AA88DBY7"/>
<dbReference type="EMBL" id="BTGU01000041">
    <property type="protein sequence ID" value="GMN52390.1"/>
    <property type="molecule type" value="Genomic_DNA"/>
</dbReference>
<protein>
    <submittedName>
        <fullName evidence="1">Uncharacterized protein</fullName>
    </submittedName>
</protein>
<evidence type="ECO:0000313" key="1">
    <source>
        <dbReference type="EMBL" id="GMN52390.1"/>
    </source>
</evidence>
<evidence type="ECO:0000313" key="2">
    <source>
        <dbReference type="Proteomes" id="UP001187192"/>
    </source>
</evidence>